<gene>
    <name evidence="4" type="ORF">JO379_003313</name>
</gene>
<reference evidence="4 5" key="1">
    <citation type="submission" date="2021-03" db="EMBL/GenBank/DDBJ databases">
        <title>Sequencing the genomes of 1000 actinobacteria strains.</title>
        <authorList>
            <person name="Klenk H.-P."/>
        </authorList>
    </citation>
    <scope>NUCLEOTIDE SEQUENCE [LARGE SCALE GENOMIC DNA]</scope>
    <source>
        <strain evidence="4 5">DSM 41480</strain>
    </source>
</reference>
<organism evidence="4 5">
    <name type="scientific">Streptomyces syringium</name>
    <dbReference type="NCBI Taxonomy" id="76729"/>
    <lineage>
        <taxon>Bacteria</taxon>
        <taxon>Bacillati</taxon>
        <taxon>Actinomycetota</taxon>
        <taxon>Actinomycetes</taxon>
        <taxon>Kitasatosporales</taxon>
        <taxon>Streptomycetaceae</taxon>
        <taxon>Streptomyces</taxon>
    </lineage>
</organism>
<evidence type="ECO:0000313" key="4">
    <source>
        <dbReference type="EMBL" id="MBP2403844.1"/>
    </source>
</evidence>
<name>A0ABS4Y4Y4_9ACTN</name>
<evidence type="ECO:0000259" key="3">
    <source>
        <dbReference type="Pfam" id="PF14016"/>
    </source>
</evidence>
<sequence length="222" mass="21730">MSVTTRTRTRVAVAAIGATVALTLTACGGGGDDAGSASDKADKSGPAGTASPAKDEEAAAEAKGGESGSAAGSSDKGKSAAPGVCASGTVKVEVKAVSTPVNHLLVVATNTSKSACTAHGYPFLRFDQDQATTPVIDKSRPQAPVTLAPGKSAYAGIVTSAADGSGGTGRKAKKLAVSFQGPGDGSSVGDKVDAPLPGGSVHVDDQAQGTYWQSSQAAALKW</sequence>
<evidence type="ECO:0000256" key="2">
    <source>
        <dbReference type="SAM" id="SignalP"/>
    </source>
</evidence>
<comment type="caution">
    <text evidence="4">The sequence shown here is derived from an EMBL/GenBank/DDBJ whole genome shotgun (WGS) entry which is preliminary data.</text>
</comment>
<feature type="region of interest" description="Disordered" evidence="1">
    <location>
        <begin position="31"/>
        <end position="82"/>
    </location>
</feature>
<feature type="domain" description="DUF4232" evidence="3">
    <location>
        <begin position="85"/>
        <end position="213"/>
    </location>
</feature>
<feature type="chain" id="PRO_5047447988" description="DUF4232 domain-containing protein" evidence="2">
    <location>
        <begin position="27"/>
        <end position="222"/>
    </location>
</feature>
<feature type="compositionally biased region" description="Low complexity" evidence="1">
    <location>
        <begin position="68"/>
        <end position="82"/>
    </location>
</feature>
<evidence type="ECO:0000256" key="1">
    <source>
        <dbReference type="SAM" id="MobiDB-lite"/>
    </source>
</evidence>
<keyword evidence="5" id="KW-1185">Reference proteome</keyword>
<dbReference type="RefSeq" id="WP_130878668.1">
    <property type="nucleotide sequence ID" value="NZ_JAGIOH010000001.1"/>
</dbReference>
<keyword evidence="2" id="KW-0732">Signal</keyword>
<protein>
    <recommendedName>
        <fullName evidence="3">DUF4232 domain-containing protein</fullName>
    </recommendedName>
</protein>
<dbReference type="Proteomes" id="UP001519291">
    <property type="component" value="Unassembled WGS sequence"/>
</dbReference>
<accession>A0ABS4Y4Y4</accession>
<feature type="signal peptide" evidence="2">
    <location>
        <begin position="1"/>
        <end position="26"/>
    </location>
</feature>
<dbReference type="PROSITE" id="PS51257">
    <property type="entry name" value="PROKAR_LIPOPROTEIN"/>
    <property type="match status" value="1"/>
</dbReference>
<dbReference type="GeneID" id="91570190"/>
<feature type="region of interest" description="Disordered" evidence="1">
    <location>
        <begin position="179"/>
        <end position="208"/>
    </location>
</feature>
<dbReference type="InterPro" id="IPR025326">
    <property type="entry name" value="DUF4232"/>
</dbReference>
<dbReference type="EMBL" id="JAGIOH010000001">
    <property type="protein sequence ID" value="MBP2403844.1"/>
    <property type="molecule type" value="Genomic_DNA"/>
</dbReference>
<dbReference type="Pfam" id="PF14016">
    <property type="entry name" value="DUF4232"/>
    <property type="match status" value="1"/>
</dbReference>
<evidence type="ECO:0000313" key="5">
    <source>
        <dbReference type="Proteomes" id="UP001519291"/>
    </source>
</evidence>
<proteinExistence type="predicted"/>